<sequence>MVVFDQLIEEILVRFSKNSNCDAPVATIKVASPFSFIASINILAVSSAAALPI</sequence>
<dbReference type="AlphaFoldDB" id="X1UYX6"/>
<feature type="non-terminal residue" evidence="1">
    <location>
        <position position="53"/>
    </location>
</feature>
<gene>
    <name evidence="1" type="ORF">S12H4_60438</name>
</gene>
<protein>
    <submittedName>
        <fullName evidence="1">Uncharacterized protein</fullName>
    </submittedName>
</protein>
<reference evidence="1" key="1">
    <citation type="journal article" date="2014" name="Front. Microbiol.">
        <title>High frequency of phylogenetically diverse reductive dehalogenase-homologous genes in deep subseafloor sedimentary metagenomes.</title>
        <authorList>
            <person name="Kawai M."/>
            <person name="Futagami T."/>
            <person name="Toyoda A."/>
            <person name="Takaki Y."/>
            <person name="Nishi S."/>
            <person name="Hori S."/>
            <person name="Arai W."/>
            <person name="Tsubouchi T."/>
            <person name="Morono Y."/>
            <person name="Uchiyama I."/>
            <person name="Ito T."/>
            <person name="Fujiyama A."/>
            <person name="Inagaki F."/>
            <person name="Takami H."/>
        </authorList>
    </citation>
    <scope>NUCLEOTIDE SEQUENCE</scope>
    <source>
        <strain evidence="1">Expedition CK06-06</strain>
    </source>
</reference>
<comment type="caution">
    <text evidence="1">The sequence shown here is derived from an EMBL/GenBank/DDBJ whole genome shotgun (WGS) entry which is preliminary data.</text>
</comment>
<dbReference type="EMBL" id="BARW01039779">
    <property type="protein sequence ID" value="GAJ22659.1"/>
    <property type="molecule type" value="Genomic_DNA"/>
</dbReference>
<name>X1UYX6_9ZZZZ</name>
<evidence type="ECO:0000313" key="1">
    <source>
        <dbReference type="EMBL" id="GAJ22659.1"/>
    </source>
</evidence>
<organism evidence="1">
    <name type="scientific">marine sediment metagenome</name>
    <dbReference type="NCBI Taxonomy" id="412755"/>
    <lineage>
        <taxon>unclassified sequences</taxon>
        <taxon>metagenomes</taxon>
        <taxon>ecological metagenomes</taxon>
    </lineage>
</organism>
<accession>X1UYX6</accession>
<proteinExistence type="predicted"/>